<dbReference type="GO" id="GO:0015627">
    <property type="term" value="C:type II protein secretion system complex"/>
    <property type="evidence" value="ECO:0007669"/>
    <property type="project" value="InterPro"/>
</dbReference>
<evidence type="ECO:0000256" key="2">
    <source>
        <dbReference type="ARBA" id="ARBA00011084"/>
    </source>
</evidence>
<sequence>MALDPDRRSYAGNAAAEDRDQRDGSRRQCCRAADADPEGRDVRRACGRESGFTLVELLVALAIFAIIALASVALLSMATGTQGQALGALDRTAALRRMTALVTADLAQATSRASRDDRGDGQKAFVGVQPGGPAPILRFVRAGWVNEGDAPRSTLQKVAYRIEDDRLERLSWPLVDGVPQDRAVTSTAMRGVSAVHLRFRKDGVWSDTWDQRNPLMMPDAVEMVATIDGIGEVRQLFLIGLGR</sequence>
<dbReference type="InterPro" id="IPR051621">
    <property type="entry name" value="T2SS_protein_J"/>
</dbReference>
<dbReference type="PROSITE" id="PS00409">
    <property type="entry name" value="PROKAR_NTER_METHYL"/>
    <property type="match status" value="1"/>
</dbReference>
<keyword evidence="8 11" id="KW-1133">Transmembrane helix</keyword>
<dbReference type="GO" id="GO:0005886">
    <property type="term" value="C:plasma membrane"/>
    <property type="evidence" value="ECO:0007669"/>
    <property type="project" value="UniProtKB-SubCell"/>
</dbReference>
<dbReference type="PANTHER" id="PTHR39583:SF2">
    <property type="entry name" value="TYPE II SECRETION SYSTEM PROTEIN J"/>
    <property type="match status" value="1"/>
</dbReference>
<keyword evidence="6" id="KW-0997">Cell inner membrane</keyword>
<evidence type="ECO:0000313" key="12">
    <source>
        <dbReference type="EMBL" id="TZG29042.1"/>
    </source>
</evidence>
<dbReference type="AlphaFoldDB" id="A0A5D9CD18"/>
<gene>
    <name evidence="12" type="primary">gspJ</name>
    <name evidence="12" type="ORF">FYJ91_02575</name>
</gene>
<evidence type="ECO:0000256" key="9">
    <source>
        <dbReference type="ARBA" id="ARBA00023136"/>
    </source>
</evidence>
<dbReference type="InterPro" id="IPR010055">
    <property type="entry name" value="T2SS_protein-GspJ"/>
</dbReference>
<accession>A0A5D9CD18</accession>
<feature type="region of interest" description="Disordered" evidence="10">
    <location>
        <begin position="1"/>
        <end position="40"/>
    </location>
</feature>
<evidence type="ECO:0000256" key="3">
    <source>
        <dbReference type="ARBA" id="ARBA00021539"/>
    </source>
</evidence>
<evidence type="ECO:0000256" key="1">
    <source>
        <dbReference type="ARBA" id="ARBA00004377"/>
    </source>
</evidence>
<comment type="subcellular location">
    <subcellularLocation>
        <location evidence="1">Cell inner membrane</location>
        <topology evidence="1">Single-pass membrane protein</topology>
    </subcellularLocation>
</comment>
<evidence type="ECO:0000256" key="11">
    <source>
        <dbReference type="SAM" id="Phobius"/>
    </source>
</evidence>
<protein>
    <recommendedName>
        <fullName evidence="3">Type II secretion system protein J</fullName>
    </recommendedName>
</protein>
<keyword evidence="7 11" id="KW-0812">Transmembrane</keyword>
<dbReference type="InterPro" id="IPR045584">
    <property type="entry name" value="Pilin-like"/>
</dbReference>
<comment type="similarity">
    <text evidence="2">Belongs to the GSP J family.</text>
</comment>
<feature type="transmembrane region" description="Helical" evidence="11">
    <location>
        <begin position="52"/>
        <end position="75"/>
    </location>
</feature>
<evidence type="ECO:0000256" key="8">
    <source>
        <dbReference type="ARBA" id="ARBA00022989"/>
    </source>
</evidence>
<dbReference type="Gene3D" id="2.10.70.20">
    <property type="entry name" value="gspk-gspi-gspj complex like domains"/>
    <property type="match status" value="1"/>
</dbReference>
<dbReference type="Gene3D" id="3.10.610.10">
    <property type="entry name" value="GSPII I/J protein-like"/>
    <property type="match status" value="1"/>
</dbReference>
<evidence type="ECO:0000256" key="4">
    <source>
        <dbReference type="ARBA" id="ARBA00022475"/>
    </source>
</evidence>
<dbReference type="NCBIfam" id="TIGR02532">
    <property type="entry name" value="IV_pilin_GFxxxE"/>
    <property type="match status" value="1"/>
</dbReference>
<reference evidence="12 13" key="1">
    <citation type="submission" date="2019-08" db="EMBL/GenBank/DDBJ databases">
        <authorList>
            <person name="Wang G."/>
            <person name="Xu Z."/>
        </authorList>
    </citation>
    <scope>NUCLEOTIDE SEQUENCE [LARGE SCALE GENOMIC DNA]</scope>
    <source>
        <strain evidence="12 13">ZX</strain>
    </source>
</reference>
<evidence type="ECO:0000256" key="10">
    <source>
        <dbReference type="SAM" id="MobiDB-lite"/>
    </source>
</evidence>
<dbReference type="SUPFAM" id="SSF54523">
    <property type="entry name" value="Pili subunits"/>
    <property type="match status" value="1"/>
</dbReference>
<dbReference type="GO" id="GO:0015628">
    <property type="term" value="P:protein secretion by the type II secretion system"/>
    <property type="evidence" value="ECO:0007669"/>
    <property type="project" value="InterPro"/>
</dbReference>
<keyword evidence="9 11" id="KW-0472">Membrane</keyword>
<comment type="caution">
    <text evidence="12">The sequence shown here is derived from an EMBL/GenBank/DDBJ whole genome shotgun (WGS) entry which is preliminary data.</text>
</comment>
<organism evidence="12 13">
    <name type="scientific">Sphingomonas montanisoli</name>
    <dbReference type="NCBI Taxonomy" id="2606412"/>
    <lineage>
        <taxon>Bacteria</taxon>
        <taxon>Pseudomonadati</taxon>
        <taxon>Pseudomonadota</taxon>
        <taxon>Alphaproteobacteria</taxon>
        <taxon>Sphingomonadales</taxon>
        <taxon>Sphingomonadaceae</taxon>
        <taxon>Sphingomonas</taxon>
    </lineage>
</organism>
<evidence type="ECO:0000256" key="7">
    <source>
        <dbReference type="ARBA" id="ARBA00022692"/>
    </source>
</evidence>
<name>A0A5D9CD18_9SPHN</name>
<feature type="compositionally biased region" description="Basic and acidic residues" evidence="10">
    <location>
        <begin position="16"/>
        <end position="26"/>
    </location>
</feature>
<dbReference type="EMBL" id="VTOU01000001">
    <property type="protein sequence ID" value="TZG29042.1"/>
    <property type="molecule type" value="Genomic_DNA"/>
</dbReference>
<keyword evidence="5" id="KW-0488">Methylation</keyword>
<proteinExistence type="inferred from homology"/>
<dbReference type="NCBIfam" id="TIGR01711">
    <property type="entry name" value="gspJ"/>
    <property type="match status" value="1"/>
</dbReference>
<dbReference type="Pfam" id="PF07963">
    <property type="entry name" value="N_methyl"/>
    <property type="match status" value="1"/>
</dbReference>
<evidence type="ECO:0000313" key="13">
    <source>
        <dbReference type="Proteomes" id="UP000322077"/>
    </source>
</evidence>
<keyword evidence="4" id="KW-1003">Cell membrane</keyword>
<dbReference type="InterPro" id="IPR012902">
    <property type="entry name" value="N_methyl_site"/>
</dbReference>
<dbReference type="Proteomes" id="UP000322077">
    <property type="component" value="Unassembled WGS sequence"/>
</dbReference>
<keyword evidence="13" id="KW-1185">Reference proteome</keyword>
<evidence type="ECO:0000256" key="6">
    <source>
        <dbReference type="ARBA" id="ARBA00022519"/>
    </source>
</evidence>
<dbReference type="PANTHER" id="PTHR39583">
    <property type="entry name" value="TYPE II SECRETION SYSTEM PROTEIN J-RELATED"/>
    <property type="match status" value="1"/>
</dbReference>
<evidence type="ECO:0000256" key="5">
    <source>
        <dbReference type="ARBA" id="ARBA00022481"/>
    </source>
</evidence>
<dbReference type="Pfam" id="PF11612">
    <property type="entry name" value="T2SSJ"/>
    <property type="match status" value="1"/>
</dbReference>